<name>A0A8S0PEP4_OLEEU</name>
<evidence type="ECO:0000256" key="7">
    <source>
        <dbReference type="ARBA" id="ARBA00023136"/>
    </source>
</evidence>
<dbReference type="EMBL" id="CACTIH010000043">
    <property type="protein sequence ID" value="CAA2939455.1"/>
    <property type="molecule type" value="Genomic_DNA"/>
</dbReference>
<evidence type="ECO:0000256" key="6">
    <source>
        <dbReference type="ARBA" id="ARBA00022989"/>
    </source>
</evidence>
<evidence type="ECO:0000256" key="5">
    <source>
        <dbReference type="ARBA" id="ARBA00022692"/>
    </source>
</evidence>
<evidence type="ECO:0000256" key="2">
    <source>
        <dbReference type="ARBA" id="ARBA00007647"/>
    </source>
</evidence>
<comment type="caution">
    <text evidence="9">The sequence shown here is derived from an EMBL/GenBank/DDBJ whole genome shotgun (WGS) entry which is preliminary data.</text>
</comment>
<dbReference type="GO" id="GO:0005737">
    <property type="term" value="C:cytoplasm"/>
    <property type="evidence" value="ECO:0007669"/>
    <property type="project" value="TreeGrafter"/>
</dbReference>
<protein>
    <recommendedName>
        <fullName evidence="8">Glycosyltransferase family 92 protein</fullName>
        <ecNumber evidence="8">2.4.1.-</ecNumber>
    </recommendedName>
</protein>
<dbReference type="Pfam" id="PF01697">
    <property type="entry name" value="Glyco_transf_92"/>
    <property type="match status" value="1"/>
</dbReference>
<comment type="similarity">
    <text evidence="2 8">Belongs to the glycosyltransferase 92 family.</text>
</comment>
<evidence type="ECO:0000256" key="8">
    <source>
        <dbReference type="RuleBase" id="RU366017"/>
    </source>
</evidence>
<dbReference type="InterPro" id="IPR008166">
    <property type="entry name" value="Glyco_transf_92"/>
</dbReference>
<dbReference type="OrthoDB" id="2526284at2759"/>
<keyword evidence="6" id="KW-1133">Transmembrane helix</keyword>
<keyword evidence="3 8" id="KW-0328">Glycosyltransferase</keyword>
<evidence type="ECO:0000256" key="3">
    <source>
        <dbReference type="ARBA" id="ARBA00022676"/>
    </source>
</evidence>
<dbReference type="PANTHER" id="PTHR21461:SF16">
    <property type="entry name" value="GLYCOSYLTRANSFERASE FAMILY 92 PROTEIN RCOM_0530710"/>
    <property type="match status" value="1"/>
</dbReference>
<dbReference type="GO" id="GO:0016757">
    <property type="term" value="F:glycosyltransferase activity"/>
    <property type="evidence" value="ECO:0007669"/>
    <property type="project" value="UniProtKB-UniRule"/>
</dbReference>
<evidence type="ECO:0000256" key="1">
    <source>
        <dbReference type="ARBA" id="ARBA00004167"/>
    </source>
</evidence>
<keyword evidence="4 8" id="KW-0808">Transferase</keyword>
<dbReference type="Proteomes" id="UP000594638">
    <property type="component" value="Unassembled WGS sequence"/>
</dbReference>
<dbReference type="AlphaFoldDB" id="A0A8S0PEP4"/>
<keyword evidence="10" id="KW-1185">Reference proteome</keyword>
<comment type="subcellular location">
    <subcellularLocation>
        <location evidence="1">Membrane</location>
        <topology evidence="1">Single-pass membrane protein</topology>
    </subcellularLocation>
</comment>
<dbReference type="PANTHER" id="PTHR21461">
    <property type="entry name" value="GLYCOSYLTRANSFERASE FAMILY 92 PROTEIN"/>
    <property type="match status" value="1"/>
</dbReference>
<accession>A0A8S0PEP4</accession>
<reference evidence="9 10" key="1">
    <citation type="submission" date="2019-12" db="EMBL/GenBank/DDBJ databases">
        <authorList>
            <person name="Alioto T."/>
            <person name="Alioto T."/>
            <person name="Gomez Garrido J."/>
        </authorList>
    </citation>
    <scope>NUCLEOTIDE SEQUENCE [LARGE SCALE GENOMIC DNA]</scope>
</reference>
<gene>
    <name evidence="9" type="ORF">OLEA9_A036031</name>
</gene>
<dbReference type="GO" id="GO:0016020">
    <property type="term" value="C:membrane"/>
    <property type="evidence" value="ECO:0007669"/>
    <property type="project" value="UniProtKB-SubCell"/>
</dbReference>
<sequence>MNLPFTKIINIDNPIQQLFPTKNPHFSSPPLWLSLSPTVTGISRTTSRKQNILNPQKMDSSGQCHNRKRMFRQSHSSCSPLYFFTVRSFVLCSSFLTFLSLLSSTIPFNSSAFRPVLVVSRLSNSAKSIQDFHKLLMPIKIENRVLFPHDVLLLVADGRKNGFIKKGIIAELECVYYRKNVMDNAIVDKENVSSVDEYDEFRSIVRCPIPSVNYSTVVNLRWRYKNEKLREENGLRMTENQTVHSWENVTYGAVLDGETVVVFAKGLNLRPARESDPGQFSCHFGLGNWETDERFMFTTKALVAGQEVVRCSLPRSIRNNPDKASGIQVTIGVTPRVRARGHERSLLPSVAKIFDAKSEQKKKGEGKYELCACTMVWNQAFALREWILYHAWLGVERWFIYDNNSDDGIEEVVRELDLEDYNVTRHVWPWIKTQEAGFSHCALRAKRECNWVSFMDVDEYFYFPYSTPRHQRFRELGYAGQNSLRTLVSNFSSSPNTIGEIRTSCHSFGPSGLNSPPSQGVTVGYTCRLQSPERHKSIIRPDALDATLLNVVHHFHLRKGFEYLNLPESTAVLNHYKYQVWEVFRSKFYRRVATYVADWQQNQNEGSRDRAPGLGTEAIEPPDWPLKFCEVWDTGLRDFVLSNFADIWTGLLPWERSPSR</sequence>
<proteinExistence type="inferred from homology"/>
<evidence type="ECO:0000256" key="4">
    <source>
        <dbReference type="ARBA" id="ARBA00022679"/>
    </source>
</evidence>
<evidence type="ECO:0000313" key="9">
    <source>
        <dbReference type="EMBL" id="CAA2939455.1"/>
    </source>
</evidence>
<dbReference type="Gramene" id="OE9A036031T1">
    <property type="protein sequence ID" value="OE9A036031C1"/>
    <property type="gene ID" value="OE9A036031"/>
</dbReference>
<evidence type="ECO:0000313" key="10">
    <source>
        <dbReference type="Proteomes" id="UP000594638"/>
    </source>
</evidence>
<keyword evidence="5" id="KW-0812">Transmembrane</keyword>
<dbReference type="EC" id="2.4.1.-" evidence="8"/>
<organism evidence="9 10">
    <name type="scientific">Olea europaea subsp. europaea</name>
    <dbReference type="NCBI Taxonomy" id="158383"/>
    <lineage>
        <taxon>Eukaryota</taxon>
        <taxon>Viridiplantae</taxon>
        <taxon>Streptophyta</taxon>
        <taxon>Embryophyta</taxon>
        <taxon>Tracheophyta</taxon>
        <taxon>Spermatophyta</taxon>
        <taxon>Magnoliopsida</taxon>
        <taxon>eudicotyledons</taxon>
        <taxon>Gunneridae</taxon>
        <taxon>Pentapetalae</taxon>
        <taxon>asterids</taxon>
        <taxon>lamiids</taxon>
        <taxon>Lamiales</taxon>
        <taxon>Oleaceae</taxon>
        <taxon>Oleeae</taxon>
        <taxon>Olea</taxon>
    </lineage>
</organism>
<keyword evidence="7" id="KW-0472">Membrane</keyword>